<evidence type="ECO:0000256" key="8">
    <source>
        <dbReference type="ARBA" id="ARBA00023315"/>
    </source>
</evidence>
<dbReference type="GO" id="GO:0000049">
    <property type="term" value="F:tRNA binding"/>
    <property type="evidence" value="ECO:0007669"/>
    <property type="project" value="UniProtKB-UniRule"/>
</dbReference>
<evidence type="ECO:0000256" key="10">
    <source>
        <dbReference type="ARBA" id="ARBA00049889"/>
    </source>
</evidence>
<dbReference type="GO" id="GO:0002101">
    <property type="term" value="P:tRNA wobble cytosine modification"/>
    <property type="evidence" value="ECO:0007669"/>
    <property type="project" value="UniProtKB-UniRule"/>
</dbReference>
<evidence type="ECO:0000256" key="2">
    <source>
        <dbReference type="ARBA" id="ARBA00022555"/>
    </source>
</evidence>
<proteinExistence type="inferred from homology"/>
<dbReference type="GO" id="GO:0106162">
    <property type="term" value="F:mRNA N-acetyltransferase activity"/>
    <property type="evidence" value="ECO:0007669"/>
    <property type="project" value="RHEA"/>
</dbReference>
<keyword evidence="3 12" id="KW-0808">Transferase</keyword>
<dbReference type="Gene3D" id="3.40.50.300">
    <property type="entry name" value="P-loop containing nucleotide triphosphate hydrolases"/>
    <property type="match status" value="1"/>
</dbReference>
<dbReference type="Pfam" id="PF13718">
    <property type="entry name" value="GNAT_acetyltr_2"/>
    <property type="match status" value="1"/>
</dbReference>
<keyword evidence="2 12" id="KW-0820">tRNA-binding</keyword>
<reference evidence="17 18" key="1">
    <citation type="submission" date="2019-02" db="EMBL/GenBank/DDBJ databases">
        <title>Halonotius sp. a new haloqrchaeon isolated from saline water.</title>
        <authorList>
            <person name="Duran-Viseras A."/>
            <person name="Sanchez-Porro C."/>
            <person name="Ventosa A."/>
        </authorList>
    </citation>
    <scope>NUCLEOTIDE SEQUENCE [LARGE SCALE GENOMIC DNA]</scope>
    <source>
        <strain evidence="17 18">F9-27</strain>
    </source>
</reference>
<comment type="catalytic activity">
    <reaction evidence="10">
        <text>a cytidine in RNA + acetyl-CoA + ATP + H2O = an N(4)-acetylcytidine in RNA + ADP + phosphate + CoA + H(+)</text>
        <dbReference type="Rhea" id="RHEA:82211"/>
        <dbReference type="Rhea" id="RHEA-COMP:15704"/>
        <dbReference type="Rhea" id="RHEA-COMP:19834"/>
        <dbReference type="ChEBI" id="CHEBI:15377"/>
        <dbReference type="ChEBI" id="CHEBI:15378"/>
        <dbReference type="ChEBI" id="CHEBI:30616"/>
        <dbReference type="ChEBI" id="CHEBI:43474"/>
        <dbReference type="ChEBI" id="CHEBI:57287"/>
        <dbReference type="ChEBI" id="CHEBI:57288"/>
        <dbReference type="ChEBI" id="CHEBI:74900"/>
        <dbReference type="ChEBI" id="CHEBI:82748"/>
        <dbReference type="ChEBI" id="CHEBI:456216"/>
    </reaction>
</comment>
<dbReference type="GO" id="GO:1990883">
    <property type="term" value="F:18S rRNA cytidine N-acetyltransferase activity"/>
    <property type="evidence" value="ECO:0007669"/>
    <property type="project" value="TreeGrafter"/>
</dbReference>
<dbReference type="EMBL" id="SESI01000004">
    <property type="protein sequence ID" value="TQQ78986.1"/>
    <property type="molecule type" value="Genomic_DNA"/>
</dbReference>
<keyword evidence="5 12" id="KW-0547">Nucleotide-binding</keyword>
<feature type="binding site" evidence="12">
    <location>
        <begin position="541"/>
        <end position="543"/>
    </location>
    <ligand>
        <name>acetyl-CoA</name>
        <dbReference type="ChEBI" id="CHEBI:57288"/>
    </ligand>
</feature>
<evidence type="ECO:0000259" key="14">
    <source>
        <dbReference type="Pfam" id="PF05127"/>
    </source>
</evidence>
<keyword evidence="1 12" id="KW-0963">Cytoplasm</keyword>
<comment type="catalytic activity">
    <reaction evidence="11">
        <text>a cytidine in mRNA + acetyl-CoA + ATP + H2O = an N(4)-acetylcytidine in mRNA + ADP + phosphate + CoA + H(+)</text>
        <dbReference type="Rhea" id="RHEA:58480"/>
        <dbReference type="Rhea" id="RHEA-COMP:15145"/>
        <dbReference type="Rhea" id="RHEA-COMP:15146"/>
        <dbReference type="ChEBI" id="CHEBI:15377"/>
        <dbReference type="ChEBI" id="CHEBI:15378"/>
        <dbReference type="ChEBI" id="CHEBI:30616"/>
        <dbReference type="ChEBI" id="CHEBI:43474"/>
        <dbReference type="ChEBI" id="CHEBI:57287"/>
        <dbReference type="ChEBI" id="CHEBI:57288"/>
        <dbReference type="ChEBI" id="CHEBI:74900"/>
        <dbReference type="ChEBI" id="CHEBI:82748"/>
        <dbReference type="ChEBI" id="CHEBI:456216"/>
    </reaction>
</comment>
<evidence type="ECO:0000259" key="16">
    <source>
        <dbReference type="Pfam" id="PF13718"/>
    </source>
</evidence>
<feature type="domain" description="TcmA/NAT10 helicase" evidence="14">
    <location>
        <begin position="232"/>
        <end position="413"/>
    </location>
</feature>
<dbReference type="HAMAP" id="MF_01886">
    <property type="entry name" value="tRNA_acetyltr_TmcA"/>
    <property type="match status" value="1"/>
</dbReference>
<gene>
    <name evidence="12" type="primary">tmcA</name>
    <name evidence="17" type="ORF">EWF95_12715</name>
</gene>
<dbReference type="InterPro" id="IPR053477">
    <property type="entry name" value="tRNA_Cytidine_AcTrnsfr"/>
</dbReference>
<evidence type="ECO:0000256" key="3">
    <source>
        <dbReference type="ARBA" id="ARBA00022679"/>
    </source>
</evidence>
<keyword evidence="4 12" id="KW-0819">tRNA processing</keyword>
<dbReference type="Gene3D" id="3.40.50.11040">
    <property type="match status" value="1"/>
</dbReference>
<keyword evidence="7 12" id="KW-0694">RNA-binding</keyword>
<comment type="catalytic activity">
    <reaction evidence="12">
        <text>cytidine(34) in elongator tRNA(Met) + acetyl-CoA + ATP + H2O = N(4)-acetylcytidine(34) in elongator tRNA(Met) + ADP + phosphate + CoA + H(+)</text>
        <dbReference type="Rhea" id="RHEA:43788"/>
        <dbReference type="Rhea" id="RHEA-COMP:10693"/>
        <dbReference type="Rhea" id="RHEA-COMP:10694"/>
        <dbReference type="ChEBI" id="CHEBI:15377"/>
        <dbReference type="ChEBI" id="CHEBI:15378"/>
        <dbReference type="ChEBI" id="CHEBI:30616"/>
        <dbReference type="ChEBI" id="CHEBI:43474"/>
        <dbReference type="ChEBI" id="CHEBI:57287"/>
        <dbReference type="ChEBI" id="CHEBI:57288"/>
        <dbReference type="ChEBI" id="CHEBI:74900"/>
        <dbReference type="ChEBI" id="CHEBI:82748"/>
        <dbReference type="ChEBI" id="CHEBI:456216"/>
        <dbReference type="EC" id="2.3.1.193"/>
    </reaction>
</comment>
<dbReference type="SUPFAM" id="SSF55729">
    <property type="entry name" value="Acyl-CoA N-acyltransferases (Nat)"/>
    <property type="match status" value="1"/>
</dbReference>
<dbReference type="InterPro" id="IPR007807">
    <property type="entry name" value="TcmA/NAT10_helicase"/>
</dbReference>
<accession>A0A544QKU1</accession>
<organism evidence="17 18">
    <name type="scientific">Halonotius roseus</name>
    <dbReference type="NCBI Taxonomy" id="2511997"/>
    <lineage>
        <taxon>Archaea</taxon>
        <taxon>Methanobacteriati</taxon>
        <taxon>Methanobacteriota</taxon>
        <taxon>Stenosarchaea group</taxon>
        <taxon>Halobacteria</taxon>
        <taxon>Halobacteriales</taxon>
        <taxon>Haloferacaceae</taxon>
        <taxon>Halonotius</taxon>
    </lineage>
</organism>
<evidence type="ECO:0000259" key="15">
    <source>
        <dbReference type="Pfam" id="PF08351"/>
    </source>
</evidence>
<evidence type="ECO:0000256" key="4">
    <source>
        <dbReference type="ARBA" id="ARBA00022694"/>
    </source>
</evidence>
<comment type="caution">
    <text evidence="12">Lacks conserved residue(s) required for the propagation of feature annotation.</text>
</comment>
<dbReference type="Gene3D" id="1.20.120.890">
    <property type="entry name" value="tRNA(Met) cytidine acetyltransferase, tail domain"/>
    <property type="match status" value="1"/>
</dbReference>
<comment type="caution">
    <text evidence="17">The sequence shown here is derived from an EMBL/GenBank/DDBJ whole genome shotgun (WGS) entry which is preliminary data.</text>
</comment>
<comment type="catalytic activity">
    <reaction evidence="9">
        <text>a cytidine in tRNA + acetyl-CoA + ATP + H2O = an N(4)-acetylcytidine in tRNA + ADP + phosphate + CoA + H(+)</text>
        <dbReference type="Rhea" id="RHEA:53876"/>
        <dbReference type="Rhea" id="RHEA-COMP:13670"/>
        <dbReference type="Rhea" id="RHEA-COMP:13671"/>
        <dbReference type="ChEBI" id="CHEBI:15377"/>
        <dbReference type="ChEBI" id="CHEBI:15378"/>
        <dbReference type="ChEBI" id="CHEBI:30616"/>
        <dbReference type="ChEBI" id="CHEBI:43474"/>
        <dbReference type="ChEBI" id="CHEBI:57287"/>
        <dbReference type="ChEBI" id="CHEBI:57288"/>
        <dbReference type="ChEBI" id="CHEBI:74900"/>
        <dbReference type="ChEBI" id="CHEBI:82748"/>
        <dbReference type="ChEBI" id="CHEBI:456216"/>
    </reaction>
</comment>
<name>A0A544QKU1_9EURY</name>
<sequence length="772" mass="82168">MELATLVRRLRADAEQANERRVLVLTGDRGAGIDAAYTAIEAAAVDDAVTLITTESGFRYERLHPDHASKLLGTTREIVVFDCHEGFSANALGQVTGAVDGGGLLVLVLPTLDELPNRLAALVDQVAVPPFSRDEIGNRFRQRLARTLRTHPGIAVVQLAGSAASTADRTASDIEVVRDGLIDRQEPQPPTEPRVYADTPFPAAVYEACLTGDQARAVARLSALATPGNAVVVEADRGRGKSSAAGLAAAALAADGSDVLVTAPGVDNAAELFARAGELLATLDALAADDQSDHDADTADRTEQPLSTTAGGRIRFASPPTAAALPSSPDVVLVDEAAALPVGLLEQLLDAPAVGFCTTVHGYEGAGRGFAVRFRERLADADHNVTDVTLQEPIRYARHDPVEAWLAWALLLDAEPPADQLVDNATTDTVSYRRVDSDALAADEGLFRAVVGLLVAAHYKTEPDDIVRLLDAPNLKLRALVHDGHPVSVALLAREGGLSSDLQAAIYGGERVQGNMLPDVLTSQLRDPDGVAPVGYRVMRIATHHAARSRGLGSRLLSRCKNEFQEAVDWFGVGFGATPRLLSFWRANGYRTVHLSVTANATSGEHSALMLSPTSAVGRALTDRHVRWFRERITSQLADPLSGVDADVVRGAIAAATLPDEDGANPALDLDERGWRLLAGVAYGPGTYEAAPQVFCRLAMAQLTESVAALSPRDERLLVRKALQGAPWATVADELGFISERECKRAFGSIAKAFCEAVDTDVVADERRRYEE</sequence>
<evidence type="ECO:0000313" key="17">
    <source>
        <dbReference type="EMBL" id="TQQ78986.1"/>
    </source>
</evidence>
<dbReference type="GO" id="GO:0005524">
    <property type="term" value="F:ATP binding"/>
    <property type="evidence" value="ECO:0007669"/>
    <property type="project" value="UniProtKB-UniRule"/>
</dbReference>
<dbReference type="GO" id="GO:1904812">
    <property type="term" value="P:rRNA acetylation involved in maturation of SSU-rRNA"/>
    <property type="evidence" value="ECO:0007669"/>
    <property type="project" value="TreeGrafter"/>
</dbReference>
<dbReference type="PANTHER" id="PTHR10925:SF5">
    <property type="entry name" value="RNA CYTIDINE ACETYLTRANSFERASE"/>
    <property type="match status" value="1"/>
</dbReference>
<dbReference type="Gene3D" id="3.40.630.30">
    <property type="match status" value="1"/>
</dbReference>
<evidence type="ECO:0000256" key="13">
    <source>
        <dbReference type="SAM" id="MobiDB-lite"/>
    </source>
</evidence>
<dbReference type="Pfam" id="PF05127">
    <property type="entry name" value="NAT10_TcmA_helicase"/>
    <property type="match status" value="1"/>
</dbReference>
<comment type="subcellular location">
    <subcellularLocation>
        <location evidence="12">Cytoplasm</location>
    </subcellularLocation>
</comment>
<protein>
    <recommendedName>
        <fullName evidence="12">tRNA(Met) cytidine acetyltransferase TmcA</fullName>
        <ecNumber evidence="12">2.3.1.193</ecNumber>
    </recommendedName>
</protein>
<keyword evidence="8 12" id="KW-0012">Acyltransferase</keyword>
<feature type="region of interest" description="Disordered" evidence="13">
    <location>
        <begin position="291"/>
        <end position="314"/>
    </location>
</feature>
<dbReference type="SUPFAM" id="SSF52540">
    <property type="entry name" value="P-loop containing nucleoside triphosphate hydrolases"/>
    <property type="match status" value="1"/>
</dbReference>
<evidence type="ECO:0000256" key="5">
    <source>
        <dbReference type="ARBA" id="ARBA00022741"/>
    </source>
</evidence>
<dbReference type="GO" id="GO:0051391">
    <property type="term" value="P:tRNA acetylation"/>
    <property type="evidence" value="ECO:0007669"/>
    <property type="project" value="UniProtKB-UniRule"/>
</dbReference>
<evidence type="ECO:0000256" key="7">
    <source>
        <dbReference type="ARBA" id="ARBA00022884"/>
    </source>
</evidence>
<dbReference type="Pfam" id="PF08351">
    <property type="entry name" value="TmcA_N"/>
    <property type="match status" value="1"/>
</dbReference>
<dbReference type="InterPro" id="IPR027417">
    <property type="entry name" value="P-loop_NTPase"/>
</dbReference>
<dbReference type="PANTHER" id="PTHR10925">
    <property type="entry name" value="N-ACETYLTRANSFERASE 10"/>
    <property type="match status" value="1"/>
</dbReference>
<feature type="domain" description="TmcA/NAT10 N-terminal" evidence="15">
    <location>
        <begin position="6"/>
        <end position="158"/>
    </location>
</feature>
<feature type="domain" description="N-acetyltransferase" evidence="16">
    <location>
        <begin position="450"/>
        <end position="561"/>
    </location>
</feature>
<keyword evidence="6 12" id="KW-0067">ATP-binding</keyword>
<dbReference type="InterPro" id="IPR013562">
    <property type="entry name" value="TmcA/NAT10_N"/>
</dbReference>
<evidence type="ECO:0000256" key="6">
    <source>
        <dbReference type="ARBA" id="ARBA00022840"/>
    </source>
</evidence>
<dbReference type="GO" id="GO:0005737">
    <property type="term" value="C:cytoplasm"/>
    <property type="evidence" value="ECO:0007669"/>
    <property type="project" value="UniProtKB-SubCell"/>
</dbReference>
<dbReference type="NCBIfam" id="NF041296">
    <property type="entry name" value="RNAactase_tcmA_Halo"/>
    <property type="match status" value="1"/>
</dbReference>
<dbReference type="GO" id="GO:0051392">
    <property type="term" value="F:tRNA cytidine N4-acetyltransferase activity"/>
    <property type="evidence" value="ECO:0007669"/>
    <property type="project" value="UniProtKB-UniRule"/>
</dbReference>
<keyword evidence="18" id="KW-1185">Reference proteome</keyword>
<dbReference type="InterPro" id="IPR024914">
    <property type="entry name" value="tRNA_acetyltr_TmcA"/>
</dbReference>
<evidence type="ECO:0000256" key="12">
    <source>
        <dbReference type="HAMAP-Rule" id="MF_01886"/>
    </source>
</evidence>
<evidence type="ECO:0000313" key="18">
    <source>
        <dbReference type="Proteomes" id="UP000315385"/>
    </source>
</evidence>
<dbReference type="InterPro" id="IPR016181">
    <property type="entry name" value="Acyl_CoA_acyltransferase"/>
</dbReference>
<comment type="similarity">
    <text evidence="12">Belongs to the TmcA family.</text>
</comment>
<comment type="function">
    <text evidence="12">Catalyzes the formation of N(4)-acetylcytidine (ac(4)C) at the wobble position of tRNA(Met), by using acetyl-CoA as an acetyl donor and ATP (or GTP).</text>
</comment>
<feature type="compositionally biased region" description="Basic and acidic residues" evidence="13">
    <location>
        <begin position="291"/>
        <end position="303"/>
    </location>
</feature>
<dbReference type="InterPro" id="IPR038321">
    <property type="entry name" value="TmcA_C_sf"/>
</dbReference>
<dbReference type="RefSeq" id="WP_142444459.1">
    <property type="nucleotide sequence ID" value="NZ_SESI01000004.1"/>
</dbReference>
<feature type="binding site" evidence="12">
    <location>
        <position position="395"/>
    </location>
    <ligand>
        <name>ATP</name>
        <dbReference type="ChEBI" id="CHEBI:30616"/>
    </ligand>
</feature>
<dbReference type="Proteomes" id="UP000315385">
    <property type="component" value="Unassembled WGS sequence"/>
</dbReference>
<dbReference type="InterPro" id="IPR032672">
    <property type="entry name" value="TmcA/NAT10/Kre33"/>
</dbReference>
<dbReference type="InterPro" id="IPR000182">
    <property type="entry name" value="GNAT_dom"/>
</dbReference>
<evidence type="ECO:0000256" key="9">
    <source>
        <dbReference type="ARBA" id="ARBA00049883"/>
    </source>
</evidence>
<feature type="binding site" evidence="12">
    <location>
        <position position="214"/>
    </location>
    <ligand>
        <name>ATP</name>
        <dbReference type="ChEBI" id="CHEBI:30616"/>
    </ligand>
</feature>
<dbReference type="AlphaFoldDB" id="A0A544QKU1"/>
<evidence type="ECO:0000256" key="11">
    <source>
        <dbReference type="ARBA" id="ARBA00049914"/>
    </source>
</evidence>
<dbReference type="EC" id="2.3.1.193" evidence="12"/>
<evidence type="ECO:0000256" key="1">
    <source>
        <dbReference type="ARBA" id="ARBA00022490"/>
    </source>
</evidence>
<dbReference type="OrthoDB" id="312894at2157"/>